<dbReference type="PANTHER" id="PTHR31913:SF0">
    <property type="entry name" value="VACUOLAR IMPORT AND DEGRADATION PROTEIN 27"/>
    <property type="match status" value="1"/>
</dbReference>
<dbReference type="InterPro" id="IPR040768">
    <property type="entry name" value="Vid27_PH"/>
</dbReference>
<feature type="compositionally biased region" description="Basic and acidic residues" evidence="1">
    <location>
        <begin position="399"/>
        <end position="408"/>
    </location>
</feature>
<dbReference type="InterPro" id="IPR013863">
    <property type="entry name" value="VID27_C"/>
</dbReference>
<feature type="region of interest" description="Disordered" evidence="1">
    <location>
        <begin position="767"/>
        <end position="792"/>
    </location>
</feature>
<name>A0A8H3I7D1_9LECA</name>
<feature type="compositionally biased region" description="Acidic residues" evidence="1">
    <location>
        <begin position="386"/>
        <end position="398"/>
    </location>
</feature>
<dbReference type="InterPro" id="IPR011044">
    <property type="entry name" value="Quino_amine_DH_bsu"/>
</dbReference>
<proteinExistence type="predicted"/>
<dbReference type="Pfam" id="PF17747">
    <property type="entry name" value="VID27_PH"/>
    <property type="match status" value="1"/>
</dbReference>
<reference evidence="5" key="1">
    <citation type="submission" date="2021-03" db="EMBL/GenBank/DDBJ databases">
        <authorList>
            <person name="Tagirdzhanova G."/>
        </authorList>
    </citation>
    <scope>NUCLEOTIDE SEQUENCE</scope>
</reference>
<dbReference type="SUPFAM" id="SSF50969">
    <property type="entry name" value="YVTN repeat-like/Quinoprotein amine dehydrogenase"/>
    <property type="match status" value="1"/>
</dbReference>
<evidence type="ECO:0000313" key="6">
    <source>
        <dbReference type="Proteomes" id="UP000664521"/>
    </source>
</evidence>
<gene>
    <name evidence="5" type="ORF">HETSPECPRED_003552</name>
</gene>
<feature type="domain" description="Vacuolar import/degradation Vid27 C-terminal" evidence="2">
    <location>
        <begin position="424"/>
        <end position="774"/>
    </location>
</feature>
<evidence type="ECO:0000313" key="5">
    <source>
        <dbReference type="EMBL" id="CAF9917647.1"/>
    </source>
</evidence>
<evidence type="ECO:0000256" key="1">
    <source>
        <dbReference type="SAM" id="MobiDB-lite"/>
    </source>
</evidence>
<dbReference type="Proteomes" id="UP000664521">
    <property type="component" value="Unassembled WGS sequence"/>
</dbReference>
<dbReference type="InterPro" id="IPR040979">
    <property type="entry name" value="Vid27_N"/>
</dbReference>
<dbReference type="Pfam" id="PF08553">
    <property type="entry name" value="VID27"/>
    <property type="match status" value="1"/>
</dbReference>
<dbReference type="InterPro" id="IPR040458">
    <property type="entry name" value="Vid27"/>
</dbReference>
<feature type="region of interest" description="Disordered" evidence="1">
    <location>
        <begin position="181"/>
        <end position="247"/>
    </location>
</feature>
<accession>A0A8H3I7D1</accession>
<comment type="caution">
    <text evidence="5">The sequence shown here is derived from an EMBL/GenBank/DDBJ whole genome shotgun (WGS) entry which is preliminary data.</text>
</comment>
<dbReference type="Pfam" id="PF17748">
    <property type="entry name" value="VID27_N"/>
    <property type="match status" value="1"/>
</dbReference>
<feature type="domain" description="Vid27 N-terminal" evidence="4">
    <location>
        <begin position="1"/>
        <end position="176"/>
    </location>
</feature>
<feature type="region of interest" description="Disordered" evidence="1">
    <location>
        <begin position="386"/>
        <end position="419"/>
    </location>
</feature>
<feature type="domain" description="Vid27 PH-like" evidence="3">
    <location>
        <begin position="251"/>
        <end position="357"/>
    </location>
</feature>
<dbReference type="OrthoDB" id="10251113at2759"/>
<feature type="compositionally biased region" description="Polar residues" evidence="1">
    <location>
        <begin position="181"/>
        <end position="203"/>
    </location>
</feature>
<organism evidence="5 6">
    <name type="scientific">Heterodermia speciosa</name>
    <dbReference type="NCBI Taxonomy" id="116794"/>
    <lineage>
        <taxon>Eukaryota</taxon>
        <taxon>Fungi</taxon>
        <taxon>Dikarya</taxon>
        <taxon>Ascomycota</taxon>
        <taxon>Pezizomycotina</taxon>
        <taxon>Lecanoromycetes</taxon>
        <taxon>OSLEUM clade</taxon>
        <taxon>Lecanoromycetidae</taxon>
        <taxon>Caliciales</taxon>
        <taxon>Physciaceae</taxon>
        <taxon>Heterodermia</taxon>
    </lineage>
</organism>
<dbReference type="PANTHER" id="PTHR31913">
    <property type="entry name" value="VACUOLAR IMPORT AND DEGRADATION PROTEIN 27"/>
    <property type="match status" value="1"/>
</dbReference>
<evidence type="ECO:0000259" key="2">
    <source>
        <dbReference type="Pfam" id="PF08553"/>
    </source>
</evidence>
<dbReference type="GO" id="GO:0005634">
    <property type="term" value="C:nucleus"/>
    <property type="evidence" value="ECO:0007669"/>
    <property type="project" value="TreeGrafter"/>
</dbReference>
<evidence type="ECO:0000259" key="4">
    <source>
        <dbReference type="Pfam" id="PF17748"/>
    </source>
</evidence>
<protein>
    <submittedName>
        <fullName evidence="5">Uncharacterized protein</fullName>
    </submittedName>
</protein>
<dbReference type="EMBL" id="CAJPDS010000020">
    <property type="protein sequence ID" value="CAF9917647.1"/>
    <property type="molecule type" value="Genomic_DNA"/>
</dbReference>
<feature type="compositionally biased region" description="Basic and acidic residues" evidence="1">
    <location>
        <begin position="206"/>
        <end position="217"/>
    </location>
</feature>
<sequence>MFMLRNVTKYLFGDTSKESIVEISQGQLYLVRPLSPKGYSELIFKDAAASIRRTGQEFQYQLVVQRAYEEGEAELLGEDEGEDGVPESLGAEKDEKTFLLDEVLHFRSEIREGGEKVLAWRDLSGDPGDLYEFVCDRSVHAGEVGTFEMVAIKCQYERKTRKHQETATEADLEQFNFTEQPIPSASPLASPTVKPTISNSSSKAKGLTETEHTELAGKAKANSKMKKSTRERENTPTTAPKSATHPVGTATLTKEHAELHLFDFDSGTFILQDSDVVATVSEVGTWQYWLQIMSSEKDWLGQQVVADINPVFNFEYLSFIFNHYTDDGSAYSWLLRFKDQETEERFQGGLMQALWEQLNETKWQKTDKDEQQYVLDAFQDLNMEDAPQEEDEQDSAEEDGQRSEHYDSDESEDDVVVRDSDGNVNSQLAVGYKHDRSFVVRGSKIGVFKHTPNNNLEFSTNISKVETPGGKLFSPKKVMLHQEDSNMILQSEDNPHSLYRMDLEYGKIVDEWKVHDDIPVKTFAPDKKFAQMTGEQTFLGISDNALYRIDPRLSGNKMVDSELKQYTSKNAFSAAATTEKGYIAVASDKGDIRLFDRLGVRAKTQIPALGEPIIGLDVSADGHWVLATCRTYLLLIDALQHDGKNEGKLGFERSFAKDSKPQPRRLGLSPSHVAQFQYETKAALSFTPARFNTGVDDKETSIITATGPFIITWNMKKVLLGRKDPYTIKRYEEEVKADDFKYGSDKNVIVALPNEVNMVAKQSFRRPTRESIAGGARLSGGGRASGRKSGRLARESIVEEAY</sequence>
<dbReference type="GO" id="GO:0005737">
    <property type="term" value="C:cytoplasm"/>
    <property type="evidence" value="ECO:0007669"/>
    <property type="project" value="TreeGrafter"/>
</dbReference>
<dbReference type="AlphaFoldDB" id="A0A8H3I7D1"/>
<evidence type="ECO:0000259" key="3">
    <source>
        <dbReference type="Pfam" id="PF17747"/>
    </source>
</evidence>
<keyword evidence="6" id="KW-1185">Reference proteome</keyword>